<gene>
    <name evidence="11" type="ORF">H3H51_15990</name>
</gene>
<dbReference type="Proteomes" id="UP000542720">
    <property type="component" value="Unassembled WGS sequence"/>
</dbReference>
<dbReference type="GO" id="GO:0018741">
    <property type="term" value="F:linear primary-alkylsulfatase activity"/>
    <property type="evidence" value="ECO:0007669"/>
    <property type="project" value="UniProtKB-EC"/>
</dbReference>
<evidence type="ECO:0000256" key="5">
    <source>
        <dbReference type="ARBA" id="ARBA00033751"/>
    </source>
</evidence>
<keyword evidence="12" id="KW-1185">Reference proteome</keyword>
<comment type="similarity">
    <text evidence="5">Belongs to the metallo-beta-lactamase superfamily. Type III sulfatase family.</text>
</comment>
<dbReference type="InterPro" id="IPR036527">
    <property type="entry name" value="SCP2_sterol-bd_dom_sf"/>
</dbReference>
<dbReference type="Gene3D" id="3.30.1050.10">
    <property type="entry name" value="SCP2 sterol-binding domain"/>
    <property type="match status" value="1"/>
</dbReference>
<feature type="signal peptide" evidence="9">
    <location>
        <begin position="1"/>
        <end position="37"/>
    </location>
</feature>
<dbReference type="SMART" id="SM00849">
    <property type="entry name" value="Lactamase_B"/>
    <property type="match status" value="1"/>
</dbReference>
<dbReference type="FunFam" id="3.60.15.30:FF:000001">
    <property type="entry name" value="Alkyl/aryl-sulfatase BDS1"/>
    <property type="match status" value="1"/>
</dbReference>
<sequence>MTASTALHARSSSAKIFRFGASFLLAASVSMATQTWAAEAPKPATSATKAANDALLKELPFDDKTSFELAHKGFIAPLPAEPIKGAKGNMIWDPAKYNFIKEGQAAPDTTNPSLWRQSQLINISGLFKVTEGLYQVRNYDLSNMTIVEGKSGITVMDPLISSETAKAALELYFKHRPKKPVVAVIYTHSHVDHYGGVRGVVDEADVTSGKVKIYAPLGFLEHAVAENVMAGTAMSRRASYMYGNLLPPNETGQLGAGLGTTTSAGTVTLIPPTDIIQKTGETHVIDGLNYEFLYAPGSEAPAEMLFYIKELKALNTAEDSTHTLHNTYSLRGAKIREPLPWSKYLNETLKLWGDDVQVMYAMHHWPVWGNKEVKEQLSSQRDMYRFINDETLRLANKGYTMTEIGEQVKLPKNIATHFSNRGYYGSLNHNVKATYVLHLGWFIGNPATLNELPPEEGAKRYVDMMGGADAVLKKAKEYYDKGDFRWVAEVVNHVVFADPNNQAAKNLQADALEQLGYQAESGPWRNFYLTGAQELRNGVQKLPTPDTASADTVKAMDLDLFFDYLAMRLKGPEVADKHITLNFDFTDLKQKYVLEMVNGVLNHTEGMQSKDADATITLTRATLNKVMLKETTLKDAESSGAIKVQGEQGKLEELMSYMDNFDFWFNIVTP</sequence>
<comment type="cofactor">
    <cofactor evidence="1">
        <name>Zn(2+)</name>
        <dbReference type="ChEBI" id="CHEBI:29105"/>
    </cofactor>
</comment>
<dbReference type="GO" id="GO:0046983">
    <property type="term" value="F:protein dimerization activity"/>
    <property type="evidence" value="ECO:0007669"/>
    <property type="project" value="InterPro"/>
</dbReference>
<dbReference type="GO" id="GO:0018909">
    <property type="term" value="P:dodecyl sulfate metabolic process"/>
    <property type="evidence" value="ECO:0007669"/>
    <property type="project" value="InterPro"/>
</dbReference>
<evidence type="ECO:0000256" key="2">
    <source>
        <dbReference type="ARBA" id="ARBA00022723"/>
    </source>
</evidence>
<dbReference type="EMBL" id="JACJUD010000005">
    <property type="protein sequence ID" value="MBB2496522.1"/>
    <property type="molecule type" value="Genomic_DNA"/>
</dbReference>
<keyword evidence="4" id="KW-0862">Zinc</keyword>
<comment type="caution">
    <text evidence="11">The sequence shown here is derived from an EMBL/GenBank/DDBJ whole genome shotgun (WGS) entry which is preliminary data.</text>
</comment>
<dbReference type="InterPro" id="IPR044097">
    <property type="entry name" value="Bds1/SdsA1_MBL-fold"/>
</dbReference>
<keyword evidence="2" id="KW-0479">Metal-binding</keyword>
<proteinExistence type="inferred from homology"/>
<dbReference type="Pfam" id="PF14864">
    <property type="entry name" value="Alkyl_sulf_C"/>
    <property type="match status" value="1"/>
</dbReference>
<dbReference type="Gene3D" id="3.60.15.30">
    <property type="entry name" value="Metallo-beta-lactamase domain"/>
    <property type="match status" value="1"/>
</dbReference>
<dbReference type="InterPro" id="IPR052195">
    <property type="entry name" value="Bact_Alkyl/Aryl-Sulfatase"/>
</dbReference>
<keyword evidence="9" id="KW-0732">Signal</keyword>
<dbReference type="SUPFAM" id="SSF55718">
    <property type="entry name" value="SCP-like"/>
    <property type="match status" value="1"/>
</dbReference>
<dbReference type="InterPro" id="IPR001279">
    <property type="entry name" value="Metallo-B-lactamas"/>
</dbReference>
<dbReference type="PANTHER" id="PTHR43223:SF1">
    <property type="entry name" value="ALKYL_ARYL-SULFATASE BDS1"/>
    <property type="match status" value="1"/>
</dbReference>
<evidence type="ECO:0000256" key="6">
    <source>
        <dbReference type="ARBA" id="ARBA00066568"/>
    </source>
</evidence>
<evidence type="ECO:0000256" key="8">
    <source>
        <dbReference type="ARBA" id="ARBA00075789"/>
    </source>
</evidence>
<dbReference type="PANTHER" id="PTHR43223">
    <property type="entry name" value="ALKYL/ARYL-SULFATASE"/>
    <property type="match status" value="1"/>
</dbReference>
<name>A0A7W4LNY3_9GAMM</name>
<dbReference type="InterPro" id="IPR029228">
    <property type="entry name" value="Alkyl_sulf_dimr"/>
</dbReference>
<accession>A0A7W4LNY3</accession>
<dbReference type="FunFam" id="1.25.40.880:FF:000001">
    <property type="entry name" value="SDS hydrolase SdsA1"/>
    <property type="match status" value="1"/>
</dbReference>
<dbReference type="GO" id="GO:0046872">
    <property type="term" value="F:metal ion binding"/>
    <property type="evidence" value="ECO:0007669"/>
    <property type="project" value="UniProtKB-KW"/>
</dbReference>
<evidence type="ECO:0000256" key="1">
    <source>
        <dbReference type="ARBA" id="ARBA00001947"/>
    </source>
</evidence>
<evidence type="ECO:0000256" key="4">
    <source>
        <dbReference type="ARBA" id="ARBA00022833"/>
    </source>
</evidence>
<evidence type="ECO:0000256" key="9">
    <source>
        <dbReference type="SAM" id="SignalP"/>
    </source>
</evidence>
<evidence type="ECO:0000259" key="10">
    <source>
        <dbReference type="SMART" id="SM00849"/>
    </source>
</evidence>
<dbReference type="SUPFAM" id="SSF56281">
    <property type="entry name" value="Metallo-hydrolase/oxidoreductase"/>
    <property type="match status" value="1"/>
</dbReference>
<dbReference type="Gene3D" id="1.25.40.880">
    <property type="entry name" value="Alkyl sulfatase, dimerisation domain"/>
    <property type="match status" value="1"/>
</dbReference>
<reference evidence="11 12" key="1">
    <citation type="submission" date="2020-08" db="EMBL/GenBank/DDBJ databases">
        <authorList>
            <person name="Kim C.M."/>
        </authorList>
    </citation>
    <scope>NUCLEOTIDE SEQUENCE [LARGE SCALE GENOMIC DNA]</scope>
    <source>
        <strain evidence="11 12">UL070</strain>
    </source>
</reference>
<dbReference type="InterPro" id="IPR029229">
    <property type="entry name" value="Alkyl_sulf_C"/>
</dbReference>
<evidence type="ECO:0000313" key="11">
    <source>
        <dbReference type="EMBL" id="MBB2496522.1"/>
    </source>
</evidence>
<dbReference type="EC" id="3.1.6.21" evidence="6"/>
<dbReference type="InterPro" id="IPR038536">
    <property type="entry name" value="Alkyl/aryl-sulf_dimr_sf"/>
</dbReference>
<dbReference type="Pfam" id="PF14863">
    <property type="entry name" value="Alkyl_sulf_dimr"/>
    <property type="match status" value="1"/>
</dbReference>
<dbReference type="Pfam" id="PF00753">
    <property type="entry name" value="Lactamase_B"/>
    <property type="match status" value="1"/>
</dbReference>
<keyword evidence="3 11" id="KW-0378">Hydrolase</keyword>
<feature type="domain" description="Metallo-beta-lactamase" evidence="10">
    <location>
        <begin position="141"/>
        <end position="363"/>
    </location>
</feature>
<protein>
    <recommendedName>
        <fullName evidence="7">Linear primary-alkylsulfatase</fullName>
        <ecNumber evidence="6">3.1.6.21</ecNumber>
    </recommendedName>
    <alternativeName>
        <fullName evidence="8">Type III linear primary-alkylsulfatase</fullName>
    </alternativeName>
</protein>
<evidence type="ECO:0000313" key="12">
    <source>
        <dbReference type="Proteomes" id="UP000542720"/>
    </source>
</evidence>
<dbReference type="InterPro" id="IPR036866">
    <property type="entry name" value="RibonucZ/Hydroxyglut_hydro"/>
</dbReference>
<feature type="chain" id="PRO_5030608616" description="Linear primary-alkylsulfatase" evidence="9">
    <location>
        <begin position="38"/>
        <end position="670"/>
    </location>
</feature>
<dbReference type="CDD" id="cd07710">
    <property type="entry name" value="arylsulfatase_Sdsa1-like_MBL-fold"/>
    <property type="match status" value="1"/>
</dbReference>
<dbReference type="AlphaFoldDB" id="A0A7W4LNY3"/>
<evidence type="ECO:0000256" key="7">
    <source>
        <dbReference type="ARBA" id="ARBA00068034"/>
    </source>
</evidence>
<evidence type="ECO:0000256" key="3">
    <source>
        <dbReference type="ARBA" id="ARBA00022801"/>
    </source>
</evidence>
<organism evidence="11 12">
    <name type="scientific">Aquipseudomonas ullengensis</name>
    <dbReference type="NCBI Taxonomy" id="2759166"/>
    <lineage>
        <taxon>Bacteria</taxon>
        <taxon>Pseudomonadati</taxon>
        <taxon>Pseudomonadota</taxon>
        <taxon>Gammaproteobacteria</taxon>
        <taxon>Pseudomonadales</taxon>
        <taxon>Pseudomonadaceae</taxon>
        <taxon>Aquipseudomonas</taxon>
    </lineage>
</organism>